<keyword evidence="5" id="KW-0997">Cell inner membrane</keyword>
<sequence length="375" mass="37916">MPERVATGAADDAGGAGTGVDARAPGTSGGAHGGGKDGGPEAPAPPEFPAGRAERRIAFARLRDLALIPPIIVIAIVGQMVNSVFLRADNLVNVLQTMSEIAVLVLAQTMVLIVRKMDLSLESTCGLAPGIAAWLVVPVGAGHGLGLLPGGWAVPVTLAVGLLIGAVNALFIVNFGLNGFIVTLGMLIVLRGILTGISGGQTFFHLPESMLYLGTAQWFGMPASVWVCLVLFAVGIVVLGFTGFGRSLYAIGGNVDAARAAGIRTERVLWTVMVTAGGLAALSGLMLSGRLASVASAQGEGYIFTVFAAAVIGGISLSGGKGSVFGAFTGILLLFLIQNVLTLGGVPAQWIGALNGAIILIALALSRVTGGKAQD</sequence>
<comment type="caution">
    <text evidence="13">The sequence shown here is derived from an EMBL/GenBank/DDBJ whole genome shotgun (WGS) entry which is preliminary data.</text>
</comment>
<feature type="transmembrane region" description="Helical" evidence="12">
    <location>
        <begin position="91"/>
        <end position="114"/>
    </location>
</feature>
<evidence type="ECO:0000256" key="3">
    <source>
        <dbReference type="ARBA" id="ARBA00022448"/>
    </source>
</evidence>
<feature type="transmembrane region" description="Helical" evidence="12">
    <location>
        <begin position="224"/>
        <end position="244"/>
    </location>
</feature>
<comment type="subunit">
    <text evidence="2">The complex is composed of two ATP-binding proteins (LsrA), two transmembrane proteins (LsrC and LsrD) and a solute-binding protein (LsrB).</text>
</comment>
<evidence type="ECO:0000256" key="6">
    <source>
        <dbReference type="ARBA" id="ARBA00022692"/>
    </source>
</evidence>
<evidence type="ECO:0000313" key="13">
    <source>
        <dbReference type="EMBL" id="NJQ03626.1"/>
    </source>
</evidence>
<evidence type="ECO:0000256" key="5">
    <source>
        <dbReference type="ARBA" id="ARBA00022519"/>
    </source>
</evidence>
<accession>A0ABX1C499</accession>
<name>A0ABX1C499_9ACTN</name>
<comment type="subcellular location">
    <subcellularLocation>
        <location evidence="1">Cell membrane</location>
        <topology evidence="1">Multi-pass membrane protein</topology>
    </subcellularLocation>
</comment>
<dbReference type="InterPro" id="IPR001851">
    <property type="entry name" value="ABC_transp_permease"/>
</dbReference>
<keyword evidence="3" id="KW-0813">Transport</keyword>
<feature type="transmembrane region" description="Helical" evidence="12">
    <location>
        <begin position="324"/>
        <end position="341"/>
    </location>
</feature>
<feature type="transmembrane region" description="Helical" evidence="12">
    <location>
        <begin position="347"/>
        <end position="365"/>
    </location>
</feature>
<evidence type="ECO:0000256" key="9">
    <source>
        <dbReference type="ARBA" id="ARBA00025439"/>
    </source>
</evidence>
<keyword evidence="14" id="KW-1185">Reference proteome</keyword>
<feature type="transmembrane region" description="Helical" evidence="12">
    <location>
        <begin position="126"/>
        <end position="146"/>
    </location>
</feature>
<feature type="transmembrane region" description="Helical" evidence="12">
    <location>
        <begin position="268"/>
        <end position="289"/>
    </location>
</feature>
<feature type="transmembrane region" description="Helical" evidence="12">
    <location>
        <begin position="152"/>
        <end position="173"/>
    </location>
</feature>
<keyword evidence="8 12" id="KW-0472">Membrane</keyword>
<evidence type="ECO:0000256" key="10">
    <source>
        <dbReference type="ARBA" id="ARBA00039382"/>
    </source>
</evidence>
<evidence type="ECO:0000256" key="11">
    <source>
        <dbReference type="SAM" id="MobiDB-lite"/>
    </source>
</evidence>
<evidence type="ECO:0000256" key="2">
    <source>
        <dbReference type="ARBA" id="ARBA00011262"/>
    </source>
</evidence>
<feature type="compositionally biased region" description="Low complexity" evidence="11">
    <location>
        <begin position="1"/>
        <end position="26"/>
    </location>
</feature>
<evidence type="ECO:0000256" key="4">
    <source>
        <dbReference type="ARBA" id="ARBA00022475"/>
    </source>
</evidence>
<dbReference type="CDD" id="cd06579">
    <property type="entry name" value="TM_PBP1_transp_AraH_like"/>
    <property type="match status" value="1"/>
</dbReference>
<keyword evidence="7 12" id="KW-1133">Transmembrane helix</keyword>
<dbReference type="RefSeq" id="WP_168104249.1">
    <property type="nucleotide sequence ID" value="NZ_JAATEN010000027.1"/>
</dbReference>
<dbReference type="Pfam" id="PF02653">
    <property type="entry name" value="BPD_transp_2"/>
    <property type="match status" value="1"/>
</dbReference>
<evidence type="ECO:0000256" key="12">
    <source>
        <dbReference type="SAM" id="Phobius"/>
    </source>
</evidence>
<dbReference type="PANTHER" id="PTHR32196:SF29">
    <property type="entry name" value="AUTOINDUCER 2 IMPORT SYSTEM PERMEASE PROTEIN LSRC"/>
    <property type="match status" value="1"/>
</dbReference>
<feature type="transmembrane region" description="Helical" evidence="12">
    <location>
        <begin position="65"/>
        <end position="85"/>
    </location>
</feature>
<keyword evidence="4" id="KW-1003">Cell membrane</keyword>
<feature type="region of interest" description="Disordered" evidence="11">
    <location>
        <begin position="1"/>
        <end position="49"/>
    </location>
</feature>
<feature type="transmembrane region" description="Helical" evidence="12">
    <location>
        <begin position="301"/>
        <end position="317"/>
    </location>
</feature>
<evidence type="ECO:0000313" key="14">
    <source>
        <dbReference type="Proteomes" id="UP000695264"/>
    </source>
</evidence>
<dbReference type="PANTHER" id="PTHR32196">
    <property type="entry name" value="ABC TRANSPORTER PERMEASE PROTEIN YPHD-RELATED-RELATED"/>
    <property type="match status" value="1"/>
</dbReference>
<organism evidence="13 14">
    <name type="scientific">Streptomyces zingiberis</name>
    <dbReference type="NCBI Taxonomy" id="2053010"/>
    <lineage>
        <taxon>Bacteria</taxon>
        <taxon>Bacillati</taxon>
        <taxon>Actinomycetota</taxon>
        <taxon>Actinomycetes</taxon>
        <taxon>Kitasatosporales</taxon>
        <taxon>Streptomycetaceae</taxon>
        <taxon>Streptomyces</taxon>
    </lineage>
</organism>
<comment type="function">
    <text evidence="9">Part of the ABC transporter complex LsrABCD involved in autoinducer 2 (AI-2) import. Probably responsible for the translocation of the substrate across the membrane.</text>
</comment>
<dbReference type="EMBL" id="JAATEN010000027">
    <property type="protein sequence ID" value="NJQ03626.1"/>
    <property type="molecule type" value="Genomic_DNA"/>
</dbReference>
<proteinExistence type="predicted"/>
<dbReference type="Proteomes" id="UP000695264">
    <property type="component" value="Unassembled WGS sequence"/>
</dbReference>
<evidence type="ECO:0000256" key="7">
    <source>
        <dbReference type="ARBA" id="ARBA00022989"/>
    </source>
</evidence>
<protein>
    <recommendedName>
        <fullName evidence="10">Autoinducer 2 import system permease protein LsrC</fullName>
    </recommendedName>
</protein>
<feature type="transmembrane region" description="Helical" evidence="12">
    <location>
        <begin position="180"/>
        <end position="204"/>
    </location>
</feature>
<evidence type="ECO:0000256" key="8">
    <source>
        <dbReference type="ARBA" id="ARBA00023136"/>
    </source>
</evidence>
<gene>
    <name evidence="13" type="ORF">HCK00_24685</name>
</gene>
<reference evidence="13 14" key="1">
    <citation type="submission" date="2020-03" db="EMBL/GenBank/DDBJ databases">
        <title>WGS of actinomycetes isolated from Thailand.</title>
        <authorList>
            <person name="Thawai C."/>
        </authorList>
    </citation>
    <scope>NUCLEOTIDE SEQUENCE [LARGE SCALE GENOMIC DNA]</scope>
    <source>
        <strain evidence="13 14">PLAI 1-29</strain>
    </source>
</reference>
<evidence type="ECO:0000256" key="1">
    <source>
        <dbReference type="ARBA" id="ARBA00004651"/>
    </source>
</evidence>
<keyword evidence="6 12" id="KW-0812">Transmembrane</keyword>